<dbReference type="AlphaFoldDB" id="A0A836HKX3"/>
<dbReference type="KEGG" id="loi:92360676"/>
<dbReference type="Proteomes" id="UP000674143">
    <property type="component" value="Unassembled WGS sequence"/>
</dbReference>
<proteinExistence type="predicted"/>
<dbReference type="SMR" id="A0A836HKX3"/>
<organism evidence="1 2">
    <name type="scientific">Leishmania orientalis</name>
    <dbReference type="NCBI Taxonomy" id="2249476"/>
    <lineage>
        <taxon>Eukaryota</taxon>
        <taxon>Discoba</taxon>
        <taxon>Euglenozoa</taxon>
        <taxon>Kinetoplastea</taxon>
        <taxon>Metakinetoplastina</taxon>
        <taxon>Trypanosomatida</taxon>
        <taxon>Trypanosomatidae</taxon>
        <taxon>Leishmaniinae</taxon>
        <taxon>Leishmania</taxon>
    </lineage>
</organism>
<evidence type="ECO:0000313" key="1">
    <source>
        <dbReference type="EMBL" id="KAG5478528.1"/>
    </source>
</evidence>
<comment type="caution">
    <text evidence="1">The sequence shown here is derived from an EMBL/GenBank/DDBJ whole genome shotgun (WGS) entry which is preliminary data.</text>
</comment>
<reference evidence="2" key="1">
    <citation type="journal article" date="2021" name="Microbiol. Resour. Announc.">
        <title>LGAAP: Leishmaniinae Genome Assembly and Annotation Pipeline.</title>
        <authorList>
            <person name="Almutairi H."/>
            <person name="Urbaniak M.D."/>
            <person name="Bates M.D."/>
            <person name="Jariyapan N."/>
            <person name="Kwakye-Nuako G."/>
            <person name="Thomaz-Soccol V."/>
            <person name="Al-Salem W.S."/>
            <person name="Dillon R.J."/>
            <person name="Bates P.A."/>
            <person name="Gatherer D."/>
        </authorList>
    </citation>
    <scope>NUCLEOTIDE SEQUENCE [LARGE SCALE GENOMIC DNA]</scope>
</reference>
<keyword evidence="2" id="KW-1185">Reference proteome</keyword>
<protein>
    <submittedName>
        <fullName evidence="1">Uncharacterized protein</fullName>
    </submittedName>
</protein>
<dbReference type="EMBL" id="JAFHLR010000023">
    <property type="protein sequence ID" value="KAG5478528.1"/>
    <property type="molecule type" value="Genomic_DNA"/>
</dbReference>
<sequence>MSATTSQSELASVCKSIQSALSSIQGNSAKRSSQEQQLISSVASAKCLTGIFSVHPPSSDEVVRVLKSAGEEEQVEAECLRRYRGFLEAREKCFAAVEADIRTVLKEVSSTFGTDDKVEEPTSGGFHAEMHESQMDTEFVHLLRLWRTVVYLHNLLLGPLIKRSVNGPQYELHSTSTEEEGSYARESALRNTVADRQKLLSAIRKRSKDLAAEAEALHTTAESTTSVLFRDKGTALMAGEDETVTARISRGLQDLQRSKERLRRKTIAADESAATLREKVVKLRSQTAACKCSTEALLQSTSEAEDEANNLMGAKTNVLEELHRKAQECASEQELLAKEVENYKHLCKLLEELAANENSLVERIIATEESYHSLLAKEKVRQEKLASLRLSIKNLGCDVCDASAERERVQGEVQYLLKLVSNPTVAKRVLASATEECDSERNVISMDHYLRFVQKARLERHASCK</sequence>
<dbReference type="RefSeq" id="XP_067063189.1">
    <property type="nucleotide sequence ID" value="XM_067206742.1"/>
</dbReference>
<accession>A0A836HKX3</accession>
<name>A0A836HKX3_9TRYP</name>
<reference evidence="2" key="2">
    <citation type="journal article" date="2021" name="Sci. Data">
        <title>Chromosome-scale genome sequencing, assembly and annotation of six genomes from subfamily Leishmaniinae.</title>
        <authorList>
            <person name="Almutairi H."/>
            <person name="Urbaniak M.D."/>
            <person name="Bates M.D."/>
            <person name="Jariyapan N."/>
            <person name="Kwakye-Nuako G."/>
            <person name="Thomaz Soccol V."/>
            <person name="Al-Salem W.S."/>
            <person name="Dillon R.J."/>
            <person name="Bates P.A."/>
            <person name="Gatherer D."/>
        </authorList>
    </citation>
    <scope>NUCLEOTIDE SEQUENCE [LARGE SCALE GENOMIC DNA]</scope>
</reference>
<evidence type="ECO:0000313" key="2">
    <source>
        <dbReference type="Proteomes" id="UP000674143"/>
    </source>
</evidence>
<gene>
    <name evidence="1" type="ORF">LSCM4_04761</name>
</gene>
<dbReference type="GeneID" id="92360676"/>